<keyword evidence="3" id="KW-0539">Nucleus</keyword>
<dbReference type="Pfam" id="PF00505">
    <property type="entry name" value="HMG_box"/>
    <property type="match status" value="1"/>
</dbReference>
<evidence type="ECO:0000256" key="3">
    <source>
        <dbReference type="PROSITE-ProRule" id="PRU00267"/>
    </source>
</evidence>
<proteinExistence type="predicted"/>
<feature type="compositionally biased region" description="Basic and acidic residues" evidence="4">
    <location>
        <begin position="62"/>
        <end position="77"/>
    </location>
</feature>
<dbReference type="EMBL" id="JANVFT010000054">
    <property type="protein sequence ID" value="KAJ4484466.1"/>
    <property type="molecule type" value="Genomic_DNA"/>
</dbReference>
<evidence type="ECO:0000256" key="2">
    <source>
        <dbReference type="ARBA" id="ARBA00023163"/>
    </source>
</evidence>
<dbReference type="InterPro" id="IPR050140">
    <property type="entry name" value="SRY-related_HMG-box_TF-like"/>
</dbReference>
<evidence type="ECO:0000256" key="4">
    <source>
        <dbReference type="SAM" id="MobiDB-lite"/>
    </source>
</evidence>
<dbReference type="SUPFAM" id="SSF47095">
    <property type="entry name" value="HMG-box"/>
    <property type="match status" value="1"/>
</dbReference>
<feature type="domain" description="HMG box" evidence="5">
    <location>
        <begin position="13"/>
        <end position="83"/>
    </location>
</feature>
<name>A0ABQ8VDD3_9AGAR</name>
<keyword evidence="2" id="KW-0804">Transcription</keyword>
<dbReference type="PANTHER" id="PTHR10270">
    <property type="entry name" value="SOX TRANSCRIPTION FACTOR"/>
    <property type="match status" value="1"/>
</dbReference>
<accession>A0ABQ8VDD3</accession>
<feature type="DNA-binding region" description="HMG box" evidence="3">
    <location>
        <begin position="13"/>
        <end position="83"/>
    </location>
</feature>
<evidence type="ECO:0000256" key="1">
    <source>
        <dbReference type="ARBA" id="ARBA00023125"/>
    </source>
</evidence>
<protein>
    <recommendedName>
        <fullName evidence="5">HMG box domain-containing protein</fullName>
    </recommendedName>
</protein>
<dbReference type="Gene3D" id="1.10.30.10">
    <property type="entry name" value="High mobility group box domain"/>
    <property type="match status" value="1"/>
</dbReference>
<dbReference type="PANTHER" id="PTHR10270:SF161">
    <property type="entry name" value="SEX-DETERMINING REGION Y PROTEIN"/>
    <property type="match status" value="1"/>
</dbReference>
<evidence type="ECO:0000259" key="5">
    <source>
        <dbReference type="PROSITE" id="PS50118"/>
    </source>
</evidence>
<keyword evidence="7" id="KW-1185">Reference proteome</keyword>
<dbReference type="InterPro" id="IPR009071">
    <property type="entry name" value="HMG_box_dom"/>
</dbReference>
<feature type="compositionally biased region" description="Low complexity" evidence="4">
    <location>
        <begin position="123"/>
        <end position="168"/>
    </location>
</feature>
<dbReference type="SMART" id="SM00398">
    <property type="entry name" value="HMG"/>
    <property type="match status" value="1"/>
</dbReference>
<organism evidence="6 7">
    <name type="scientific">Lentinula lateritia</name>
    <dbReference type="NCBI Taxonomy" id="40482"/>
    <lineage>
        <taxon>Eukaryota</taxon>
        <taxon>Fungi</taxon>
        <taxon>Dikarya</taxon>
        <taxon>Basidiomycota</taxon>
        <taxon>Agaricomycotina</taxon>
        <taxon>Agaricomycetes</taxon>
        <taxon>Agaricomycetidae</taxon>
        <taxon>Agaricales</taxon>
        <taxon>Marasmiineae</taxon>
        <taxon>Omphalotaceae</taxon>
        <taxon>Lentinula</taxon>
    </lineage>
</organism>
<dbReference type="Proteomes" id="UP001150217">
    <property type="component" value="Unassembled WGS sequence"/>
</dbReference>
<reference evidence="6" key="1">
    <citation type="submission" date="2022-08" db="EMBL/GenBank/DDBJ databases">
        <title>A Global Phylogenomic Analysis of the Shiitake Genus Lentinula.</title>
        <authorList>
            <consortium name="DOE Joint Genome Institute"/>
            <person name="Sierra-Patev S."/>
            <person name="Min B."/>
            <person name="Naranjo-Ortiz M."/>
            <person name="Looney B."/>
            <person name="Konkel Z."/>
            <person name="Slot J.C."/>
            <person name="Sakamoto Y."/>
            <person name="Steenwyk J.L."/>
            <person name="Rokas A."/>
            <person name="Carro J."/>
            <person name="Camarero S."/>
            <person name="Ferreira P."/>
            <person name="Molpeceres G."/>
            <person name="Ruiz-Duenas F.J."/>
            <person name="Serrano A."/>
            <person name="Henrissat B."/>
            <person name="Drula E."/>
            <person name="Hughes K.W."/>
            <person name="Mata J.L."/>
            <person name="Ishikawa N.K."/>
            <person name="Vargas-Isla R."/>
            <person name="Ushijima S."/>
            <person name="Smith C.A."/>
            <person name="Ahrendt S."/>
            <person name="Andreopoulos W."/>
            <person name="He G."/>
            <person name="Labutti K."/>
            <person name="Lipzen A."/>
            <person name="Ng V."/>
            <person name="Riley R."/>
            <person name="Sandor L."/>
            <person name="Barry K."/>
            <person name="Martinez A.T."/>
            <person name="Xiao Y."/>
            <person name="Gibbons J.G."/>
            <person name="Terashima K."/>
            <person name="Grigoriev I.V."/>
            <person name="Hibbett D.S."/>
        </authorList>
    </citation>
    <scope>NUCLEOTIDE SEQUENCE</scope>
    <source>
        <strain evidence="6">RHP3577 ss4</strain>
    </source>
</reference>
<feature type="region of interest" description="Disordered" evidence="4">
    <location>
        <begin position="60"/>
        <end position="182"/>
    </location>
</feature>
<dbReference type="PROSITE" id="PS50118">
    <property type="entry name" value="HMG_BOX_2"/>
    <property type="match status" value="1"/>
</dbReference>
<gene>
    <name evidence="6" type="ORF">C8R41DRAFT_921729</name>
</gene>
<evidence type="ECO:0000313" key="7">
    <source>
        <dbReference type="Proteomes" id="UP001150217"/>
    </source>
</evidence>
<evidence type="ECO:0000313" key="6">
    <source>
        <dbReference type="EMBL" id="KAJ4484466.1"/>
    </source>
</evidence>
<dbReference type="CDD" id="cd01389">
    <property type="entry name" value="HMG-box_ROX1-like"/>
    <property type="match status" value="1"/>
</dbReference>
<dbReference type="InterPro" id="IPR036910">
    <property type="entry name" value="HMG_box_dom_sf"/>
</dbReference>
<keyword evidence="1 3" id="KW-0238">DNA-binding</keyword>
<sequence length="348" mass="38556">MPKVKQSSASHKIPRPRNAFMIFRGENLELLKANTGINKPTQMDISREAGKIWRALGPEGQEEYHARAQQEKEEHARKYPGYFYKPRTKQQIADAKAEKARGKPIANAKRSARHSDDDDYEGSSLRSSFSPSSMGSSDFSAADSSPSPFHSGESWGSSSLDSGSREVSPYSNGAPPPFAGADTWILDPKFQASLAGYEVYNSPLESTPMATTFSQQQQQSLGTSMYSPTSDDELFKAAFDNLLSNEYFDPPTIASGSSAPEFNRFAFNSNQFDLSKNPMDFLSGSTDQNFPLINNVNTGGDVDYTTDLLPELDPSLVPGSYFQREELYPPQQSIDYQLECYRLPSFDS</sequence>
<comment type="caution">
    <text evidence="6">The sequence shown here is derived from an EMBL/GenBank/DDBJ whole genome shotgun (WGS) entry which is preliminary data.</text>
</comment>